<reference evidence="4" key="3">
    <citation type="submission" date="2025-09" db="UniProtKB">
        <authorList>
            <consortium name="Ensembl"/>
        </authorList>
    </citation>
    <scope>IDENTIFICATION</scope>
    <source>
        <strain evidence="4">Guanapo</strain>
    </source>
</reference>
<keyword evidence="5" id="KW-1185">Reference proteome</keyword>
<feature type="repeat" description="ANK" evidence="3">
    <location>
        <begin position="42"/>
        <end position="74"/>
    </location>
</feature>
<dbReference type="GeneTree" id="ENSGT00940000162060"/>
<evidence type="ECO:0000256" key="1">
    <source>
        <dbReference type="ARBA" id="ARBA00022737"/>
    </source>
</evidence>
<dbReference type="InterPro" id="IPR036770">
    <property type="entry name" value="Ankyrin_rpt-contain_sf"/>
</dbReference>
<dbReference type="InterPro" id="IPR002110">
    <property type="entry name" value="Ankyrin_rpt"/>
</dbReference>
<evidence type="ECO:0000313" key="5">
    <source>
        <dbReference type="Proteomes" id="UP000242638"/>
    </source>
</evidence>
<dbReference type="Bgee" id="ENSPREG00000022420">
    <property type="expression patterns" value="Expressed in caudal fin and 1 other cell type or tissue"/>
</dbReference>
<proteinExistence type="predicted"/>
<reference evidence="4" key="2">
    <citation type="submission" date="2025-08" db="UniProtKB">
        <authorList>
            <consortium name="Ensembl"/>
        </authorList>
    </citation>
    <scope>IDENTIFICATION</scope>
    <source>
        <strain evidence="4">Guanapo</strain>
    </source>
</reference>
<dbReference type="SUPFAM" id="SSF48403">
    <property type="entry name" value="Ankyrin repeat"/>
    <property type="match status" value="1"/>
</dbReference>
<dbReference type="PROSITE" id="PS50088">
    <property type="entry name" value="ANK_REPEAT"/>
    <property type="match status" value="2"/>
</dbReference>
<evidence type="ECO:0000256" key="2">
    <source>
        <dbReference type="ARBA" id="ARBA00023043"/>
    </source>
</evidence>
<keyword evidence="1" id="KW-0677">Repeat</keyword>
<evidence type="ECO:0000256" key="3">
    <source>
        <dbReference type="PROSITE-ProRule" id="PRU00023"/>
    </source>
</evidence>
<dbReference type="SMART" id="SM00248">
    <property type="entry name" value="ANK"/>
    <property type="match status" value="2"/>
</dbReference>
<name>A0A3P9QHC8_POERE</name>
<accession>A0A3P9QHC8</accession>
<dbReference type="Ensembl" id="ENSPRET00000033460.1">
    <property type="protein sequence ID" value="ENSPREP00000033083.1"/>
    <property type="gene ID" value="ENSPREG00000022420.1"/>
</dbReference>
<dbReference type="PROSITE" id="PS50297">
    <property type="entry name" value="ANK_REP_REGION"/>
    <property type="match status" value="2"/>
</dbReference>
<dbReference type="PANTHER" id="PTHR24171:SF9">
    <property type="entry name" value="ANKYRIN REPEAT DOMAIN-CONTAINING PROTEIN 39"/>
    <property type="match status" value="1"/>
</dbReference>
<dbReference type="Pfam" id="PF12796">
    <property type="entry name" value="Ank_2"/>
    <property type="match status" value="1"/>
</dbReference>
<keyword evidence="2 3" id="KW-0040">ANK repeat</keyword>
<reference evidence="5" key="1">
    <citation type="submission" date="2013-11" db="EMBL/GenBank/DDBJ databases">
        <title>The genomic landscape of the Guanapo guppy.</title>
        <authorList>
            <person name="Kuenstner A."/>
            <person name="Dreyer C."/>
        </authorList>
    </citation>
    <scope>NUCLEOTIDE SEQUENCE</scope>
    <source>
        <strain evidence="5">Guanapo</strain>
    </source>
</reference>
<evidence type="ECO:0000313" key="4">
    <source>
        <dbReference type="Ensembl" id="ENSPREP00000033083.1"/>
    </source>
</evidence>
<organism evidence="4 5">
    <name type="scientific">Poecilia reticulata</name>
    <name type="common">Guppy</name>
    <name type="synonym">Acanthophacelus reticulatus</name>
    <dbReference type="NCBI Taxonomy" id="8081"/>
    <lineage>
        <taxon>Eukaryota</taxon>
        <taxon>Metazoa</taxon>
        <taxon>Chordata</taxon>
        <taxon>Craniata</taxon>
        <taxon>Vertebrata</taxon>
        <taxon>Euteleostomi</taxon>
        <taxon>Actinopterygii</taxon>
        <taxon>Neopterygii</taxon>
        <taxon>Teleostei</taxon>
        <taxon>Neoteleostei</taxon>
        <taxon>Acanthomorphata</taxon>
        <taxon>Ovalentaria</taxon>
        <taxon>Atherinomorphae</taxon>
        <taxon>Cyprinodontiformes</taxon>
        <taxon>Poeciliidae</taxon>
        <taxon>Poeciliinae</taxon>
        <taxon>Poecilia</taxon>
    </lineage>
</organism>
<sequence length="110" mass="12118">MNTHGLKIKISTPLHLAALKGHAGICRQLLSNGANPNCKTDQGWTPMHLAALRGHEAVVLKLLAAKADPNVKEESDGWTPLDLHYAFTGLILHLKDSNVWMENQEFKLTT</sequence>
<dbReference type="Gene3D" id="1.25.40.20">
    <property type="entry name" value="Ankyrin repeat-containing domain"/>
    <property type="match status" value="2"/>
</dbReference>
<dbReference type="Proteomes" id="UP000242638">
    <property type="component" value="Unassembled WGS sequence"/>
</dbReference>
<dbReference type="AlphaFoldDB" id="A0A3P9QHC8"/>
<protein>
    <submittedName>
        <fullName evidence="4">Ankyrin repeat and kinase domain containing 1</fullName>
    </submittedName>
</protein>
<feature type="repeat" description="ANK" evidence="3">
    <location>
        <begin position="9"/>
        <end position="41"/>
    </location>
</feature>
<dbReference type="PANTHER" id="PTHR24171">
    <property type="entry name" value="ANKYRIN REPEAT DOMAIN-CONTAINING PROTEIN 39-RELATED"/>
    <property type="match status" value="1"/>
</dbReference>